<reference evidence="9" key="1">
    <citation type="journal article" date="2019" name="Int. J. Syst. Evol. Microbiol.">
        <title>The Global Catalogue of Microorganisms (GCM) 10K type strain sequencing project: providing services to taxonomists for standard genome sequencing and annotation.</title>
        <authorList>
            <consortium name="The Broad Institute Genomics Platform"/>
            <consortium name="The Broad Institute Genome Sequencing Center for Infectious Disease"/>
            <person name="Wu L."/>
            <person name="Ma J."/>
        </authorList>
    </citation>
    <scope>NUCLEOTIDE SEQUENCE [LARGE SCALE GENOMIC DNA]</scope>
    <source>
        <strain evidence="9">JCM 13006</strain>
    </source>
</reference>
<dbReference type="InterPro" id="IPR001647">
    <property type="entry name" value="HTH_TetR"/>
</dbReference>
<dbReference type="InterPro" id="IPR036271">
    <property type="entry name" value="Tet_transcr_reg_TetR-rel_C_sf"/>
</dbReference>
<proteinExistence type="predicted"/>
<dbReference type="Pfam" id="PF00440">
    <property type="entry name" value="TetR_N"/>
    <property type="match status" value="1"/>
</dbReference>
<evidence type="ECO:0000256" key="2">
    <source>
        <dbReference type="ARBA" id="ARBA00023125"/>
    </source>
</evidence>
<keyword evidence="1" id="KW-0805">Transcription regulation</keyword>
<dbReference type="SUPFAM" id="SSF48498">
    <property type="entry name" value="Tetracyclin repressor-like, C-terminal domain"/>
    <property type="match status" value="1"/>
</dbReference>
<dbReference type="PANTHER" id="PTHR30055:SF151">
    <property type="entry name" value="TRANSCRIPTIONAL REGULATORY PROTEIN"/>
    <property type="match status" value="1"/>
</dbReference>
<dbReference type="PROSITE" id="PS50977">
    <property type="entry name" value="HTH_TETR_2"/>
    <property type="match status" value="1"/>
</dbReference>
<dbReference type="InterPro" id="IPR036390">
    <property type="entry name" value="WH_DNA-bd_sf"/>
</dbReference>
<dbReference type="Proteomes" id="UP001501752">
    <property type="component" value="Unassembled WGS sequence"/>
</dbReference>
<dbReference type="InterPro" id="IPR009057">
    <property type="entry name" value="Homeodomain-like_sf"/>
</dbReference>
<evidence type="ECO:0000256" key="4">
    <source>
        <dbReference type="PROSITE-ProRule" id="PRU00335"/>
    </source>
</evidence>
<feature type="domain" description="HTH gntR-type" evidence="6">
    <location>
        <begin position="1"/>
        <end position="69"/>
    </location>
</feature>
<dbReference type="Gene3D" id="1.10.357.10">
    <property type="entry name" value="Tetracycline Repressor, domain 2"/>
    <property type="match status" value="1"/>
</dbReference>
<gene>
    <name evidence="8" type="ORF">GCM10023235_68200</name>
</gene>
<dbReference type="InterPro" id="IPR000524">
    <property type="entry name" value="Tscrpt_reg_HTH_GntR"/>
</dbReference>
<dbReference type="SUPFAM" id="SSF46785">
    <property type="entry name" value="Winged helix' DNA-binding domain"/>
    <property type="match status" value="1"/>
</dbReference>
<dbReference type="Pfam" id="PF00392">
    <property type="entry name" value="GntR"/>
    <property type="match status" value="1"/>
</dbReference>
<dbReference type="PANTHER" id="PTHR30055">
    <property type="entry name" value="HTH-TYPE TRANSCRIPTIONAL REGULATOR RUTR"/>
    <property type="match status" value="1"/>
</dbReference>
<dbReference type="EMBL" id="BAABIS010000001">
    <property type="protein sequence ID" value="GAA4878438.1"/>
    <property type="molecule type" value="Genomic_DNA"/>
</dbReference>
<feature type="compositionally biased region" description="Low complexity" evidence="5">
    <location>
        <begin position="73"/>
        <end position="98"/>
    </location>
</feature>
<keyword evidence="3" id="KW-0804">Transcription</keyword>
<dbReference type="CDD" id="cd07377">
    <property type="entry name" value="WHTH_GntR"/>
    <property type="match status" value="1"/>
</dbReference>
<dbReference type="Gene3D" id="1.10.10.10">
    <property type="entry name" value="Winged helix-like DNA-binding domain superfamily/Winged helix DNA-binding domain"/>
    <property type="match status" value="1"/>
</dbReference>
<feature type="region of interest" description="Disordered" evidence="5">
    <location>
        <begin position="73"/>
        <end position="110"/>
    </location>
</feature>
<keyword evidence="2 4" id="KW-0238">DNA-binding</keyword>
<evidence type="ECO:0000259" key="7">
    <source>
        <dbReference type="PROSITE" id="PS50977"/>
    </source>
</evidence>
<sequence length="327" mass="35009">MERYSQIVAELRGRIESGRLAPGDRVPSTREITREWGVAMATATRVLTELRTAGLVRAVPGVGTVVAAVDRPAGAAPPSEAAPSAAPAAPARRGAAAPPAAPRPQPGEPALTPERIVAAAVAVADAEGLAALSMRRVAAELGAATMSLYRHVADKEDLLFRMLDAAFAGHPLPADPPPGWRERLDLAARRLWAAFRRHPWLASAMSLTRPQPVASALPYTEWVLAALEDRGLDDQTVFTAHLVLLNYVRGVALNLELEREAEAQTGQTSEEWMDAQEDELSVLLDPARFPRLAAMASAGYDFQLDGLFEFGLARMLDGLAVLIGERP</sequence>
<evidence type="ECO:0000313" key="8">
    <source>
        <dbReference type="EMBL" id="GAA4878438.1"/>
    </source>
</evidence>
<evidence type="ECO:0000259" key="6">
    <source>
        <dbReference type="PROSITE" id="PS50949"/>
    </source>
</evidence>
<dbReference type="Pfam" id="PF02909">
    <property type="entry name" value="TetR_C_1"/>
    <property type="match status" value="1"/>
</dbReference>
<dbReference type="SUPFAM" id="SSF46689">
    <property type="entry name" value="Homeodomain-like"/>
    <property type="match status" value="1"/>
</dbReference>
<organism evidence="8 9">
    <name type="scientific">Kitasatospora terrestris</name>
    <dbReference type="NCBI Taxonomy" id="258051"/>
    <lineage>
        <taxon>Bacteria</taxon>
        <taxon>Bacillati</taxon>
        <taxon>Actinomycetota</taxon>
        <taxon>Actinomycetes</taxon>
        <taxon>Kitasatosporales</taxon>
        <taxon>Streptomycetaceae</taxon>
        <taxon>Kitasatospora</taxon>
    </lineage>
</organism>
<dbReference type="InterPro" id="IPR004111">
    <property type="entry name" value="Repressor_TetR_C"/>
</dbReference>
<dbReference type="InterPro" id="IPR050109">
    <property type="entry name" value="HTH-type_TetR-like_transc_reg"/>
</dbReference>
<dbReference type="RefSeq" id="WP_345700756.1">
    <property type="nucleotide sequence ID" value="NZ_BAABIS010000001.1"/>
</dbReference>
<dbReference type="InterPro" id="IPR036388">
    <property type="entry name" value="WH-like_DNA-bd_sf"/>
</dbReference>
<accession>A0ABP9EGS9</accession>
<keyword evidence="9" id="KW-1185">Reference proteome</keyword>
<evidence type="ECO:0000256" key="1">
    <source>
        <dbReference type="ARBA" id="ARBA00023015"/>
    </source>
</evidence>
<dbReference type="PROSITE" id="PS50949">
    <property type="entry name" value="HTH_GNTR"/>
    <property type="match status" value="1"/>
</dbReference>
<evidence type="ECO:0000256" key="3">
    <source>
        <dbReference type="ARBA" id="ARBA00023163"/>
    </source>
</evidence>
<name>A0ABP9EGS9_9ACTN</name>
<feature type="DNA-binding region" description="H-T-H motif" evidence="4">
    <location>
        <begin position="133"/>
        <end position="152"/>
    </location>
</feature>
<protein>
    <submittedName>
        <fullName evidence="8">GntR family transcriptional regulator</fullName>
    </submittedName>
</protein>
<evidence type="ECO:0000313" key="9">
    <source>
        <dbReference type="Proteomes" id="UP001501752"/>
    </source>
</evidence>
<feature type="domain" description="HTH tetR-type" evidence="7">
    <location>
        <begin position="110"/>
        <end position="170"/>
    </location>
</feature>
<dbReference type="Gene3D" id="1.10.10.60">
    <property type="entry name" value="Homeodomain-like"/>
    <property type="match status" value="1"/>
</dbReference>
<dbReference type="SMART" id="SM00345">
    <property type="entry name" value="HTH_GNTR"/>
    <property type="match status" value="1"/>
</dbReference>
<evidence type="ECO:0000256" key="5">
    <source>
        <dbReference type="SAM" id="MobiDB-lite"/>
    </source>
</evidence>
<comment type="caution">
    <text evidence="8">The sequence shown here is derived from an EMBL/GenBank/DDBJ whole genome shotgun (WGS) entry which is preliminary data.</text>
</comment>